<dbReference type="EMBL" id="AFEU01000001">
    <property type="protein sequence ID" value="EIJ81725.1"/>
    <property type="molecule type" value="Genomic_DNA"/>
</dbReference>
<proteinExistence type="predicted"/>
<evidence type="ECO:0000313" key="2">
    <source>
        <dbReference type="Proteomes" id="UP000010523"/>
    </source>
</evidence>
<evidence type="ECO:0000313" key="1">
    <source>
        <dbReference type="EMBL" id="EIJ81725.1"/>
    </source>
</evidence>
<protein>
    <submittedName>
        <fullName evidence="1">Uncharacterized protein</fullName>
    </submittedName>
</protein>
<accession>I3E5F4</accession>
<comment type="caution">
    <text evidence="1">The sequence shown here is derived from an EMBL/GenBank/DDBJ whole genome shotgun (WGS) entry which is preliminary data.</text>
</comment>
<dbReference type="AlphaFoldDB" id="I3E5F4"/>
<name>I3E5F4_BACMT</name>
<dbReference type="PATRIC" id="fig|997296.3.peg.505"/>
<dbReference type="Proteomes" id="UP000010523">
    <property type="component" value="Unassembled WGS sequence"/>
</dbReference>
<reference evidence="1 2" key="1">
    <citation type="journal article" date="2012" name="Appl. Environ. Microbiol.">
        <title>Genome Sequence of Thermotolerant Bacillus methanolicus: Features and Regulation Related to Methylotrophy and Production of L-Lysine and L-Glutamate from Methanol.</title>
        <authorList>
            <person name="Heggeset T.M."/>
            <person name="Krog A."/>
            <person name="Balzer S."/>
            <person name="Wentzel A."/>
            <person name="Ellingsen T.E."/>
            <person name="Brautaset T."/>
        </authorList>
    </citation>
    <scope>NUCLEOTIDE SEQUENCE [LARGE SCALE GENOMIC DNA]</scope>
    <source>
        <strain evidence="1 2">PB1</strain>
    </source>
</reference>
<keyword evidence="2" id="KW-1185">Reference proteome</keyword>
<gene>
    <name evidence="1" type="ORF">PB1_02260</name>
</gene>
<organism evidence="1 2">
    <name type="scientific">Bacillus methanolicus PB1</name>
    <dbReference type="NCBI Taxonomy" id="997296"/>
    <lineage>
        <taxon>Bacteria</taxon>
        <taxon>Bacillati</taxon>
        <taxon>Bacillota</taxon>
        <taxon>Bacilli</taxon>
        <taxon>Bacillales</taxon>
        <taxon>Bacillaceae</taxon>
        <taxon>Bacillus</taxon>
    </lineage>
</organism>
<sequence>MCGNVYRQWLKPILSQKNDKKTNAKQNGTYIRLKAHKSK</sequence>